<feature type="compositionally biased region" description="Low complexity" evidence="1">
    <location>
        <begin position="1"/>
        <end position="22"/>
    </location>
</feature>
<dbReference type="AlphaFoldDB" id="D8LBJ5"/>
<organism evidence="2 3">
    <name type="scientific">Ectocarpus siliculosus</name>
    <name type="common">Brown alga</name>
    <name type="synonym">Conferva siliculosa</name>
    <dbReference type="NCBI Taxonomy" id="2880"/>
    <lineage>
        <taxon>Eukaryota</taxon>
        <taxon>Sar</taxon>
        <taxon>Stramenopiles</taxon>
        <taxon>Ochrophyta</taxon>
        <taxon>PX clade</taxon>
        <taxon>Phaeophyceae</taxon>
        <taxon>Ectocarpales</taxon>
        <taxon>Ectocarpaceae</taxon>
        <taxon>Ectocarpus</taxon>
    </lineage>
</organism>
<name>D8LBJ5_ECTSI</name>
<evidence type="ECO:0000313" key="3">
    <source>
        <dbReference type="Proteomes" id="UP000002630"/>
    </source>
</evidence>
<dbReference type="OrthoDB" id="10341612at2759"/>
<evidence type="ECO:0000313" key="2">
    <source>
        <dbReference type="EMBL" id="CBN76704.1"/>
    </source>
</evidence>
<gene>
    <name evidence="2" type="ORF">Esi_0000_0489</name>
</gene>
<dbReference type="EMBL" id="FN649726">
    <property type="protein sequence ID" value="CBN76704.1"/>
    <property type="molecule type" value="Genomic_DNA"/>
</dbReference>
<evidence type="ECO:0000256" key="1">
    <source>
        <dbReference type="SAM" id="MobiDB-lite"/>
    </source>
</evidence>
<dbReference type="Proteomes" id="UP000002630">
    <property type="component" value="Linkage Group LG01"/>
</dbReference>
<protein>
    <submittedName>
        <fullName evidence="2">Uncharacterized protein</fullName>
    </submittedName>
</protein>
<dbReference type="EMBL" id="FN647682">
    <property type="protein sequence ID" value="CBN76704.1"/>
    <property type="molecule type" value="Genomic_DNA"/>
</dbReference>
<proteinExistence type="predicted"/>
<accession>D8LBJ5</accession>
<reference evidence="2 3" key="1">
    <citation type="journal article" date="2010" name="Nature">
        <title>The Ectocarpus genome and the independent evolution of multicellularity in brown algae.</title>
        <authorList>
            <person name="Cock J.M."/>
            <person name="Sterck L."/>
            <person name="Rouze P."/>
            <person name="Scornet D."/>
            <person name="Allen A.E."/>
            <person name="Amoutzias G."/>
            <person name="Anthouard V."/>
            <person name="Artiguenave F."/>
            <person name="Aury J.M."/>
            <person name="Badger J.H."/>
            <person name="Beszteri B."/>
            <person name="Billiau K."/>
            <person name="Bonnet E."/>
            <person name="Bothwell J.H."/>
            <person name="Bowler C."/>
            <person name="Boyen C."/>
            <person name="Brownlee C."/>
            <person name="Carrano C.J."/>
            <person name="Charrier B."/>
            <person name="Cho G.Y."/>
            <person name="Coelho S.M."/>
            <person name="Collen J."/>
            <person name="Corre E."/>
            <person name="Da Silva C."/>
            <person name="Delage L."/>
            <person name="Delaroque N."/>
            <person name="Dittami S.M."/>
            <person name="Doulbeau S."/>
            <person name="Elias M."/>
            <person name="Farnham G."/>
            <person name="Gachon C.M."/>
            <person name="Gschloessl B."/>
            <person name="Heesch S."/>
            <person name="Jabbari K."/>
            <person name="Jubin C."/>
            <person name="Kawai H."/>
            <person name="Kimura K."/>
            <person name="Kloareg B."/>
            <person name="Kupper F.C."/>
            <person name="Lang D."/>
            <person name="Le Bail A."/>
            <person name="Leblanc C."/>
            <person name="Lerouge P."/>
            <person name="Lohr M."/>
            <person name="Lopez P.J."/>
            <person name="Martens C."/>
            <person name="Maumus F."/>
            <person name="Michel G."/>
            <person name="Miranda-Saavedra D."/>
            <person name="Morales J."/>
            <person name="Moreau H."/>
            <person name="Motomura T."/>
            <person name="Nagasato C."/>
            <person name="Napoli C.A."/>
            <person name="Nelson D.R."/>
            <person name="Nyvall-Collen P."/>
            <person name="Peters A.F."/>
            <person name="Pommier C."/>
            <person name="Potin P."/>
            <person name="Poulain J."/>
            <person name="Quesneville H."/>
            <person name="Read B."/>
            <person name="Rensing S.A."/>
            <person name="Ritter A."/>
            <person name="Rousvoal S."/>
            <person name="Samanta M."/>
            <person name="Samson G."/>
            <person name="Schroeder D.C."/>
            <person name="Segurens B."/>
            <person name="Strittmatter M."/>
            <person name="Tonon T."/>
            <person name="Tregear J.W."/>
            <person name="Valentin K."/>
            <person name="von Dassow P."/>
            <person name="Yamagishi T."/>
            <person name="Van de Peer Y."/>
            <person name="Wincker P."/>
        </authorList>
    </citation>
    <scope>NUCLEOTIDE SEQUENCE [LARGE SCALE GENOMIC DNA]</scope>
    <source>
        <strain evidence="3">Ec32 / CCAP1310/4</strain>
    </source>
</reference>
<feature type="region of interest" description="Disordered" evidence="1">
    <location>
        <begin position="1"/>
        <end position="29"/>
    </location>
</feature>
<dbReference type="InParanoid" id="D8LBJ5"/>
<dbReference type="eggNOG" id="ENOG502S3JM">
    <property type="taxonomic scope" value="Eukaryota"/>
</dbReference>
<sequence>MSKAAAPARAVASRAAPAAPKRGMAGGAAPKYTGWEAQIREKLPKDEHVVVAISGFYVGLYVVCKGISALFSSPKKEEVAAPVVASSATSSDIPDGYEDNFWQWLEGAGNMEKYLATIDKAQ</sequence>
<keyword evidence="3" id="KW-1185">Reference proteome</keyword>